<evidence type="ECO:0000313" key="1">
    <source>
        <dbReference type="EMBL" id="KAK2102404.1"/>
    </source>
</evidence>
<keyword evidence="2" id="KW-1185">Reference proteome</keyword>
<protein>
    <submittedName>
        <fullName evidence="1">Cilia- and flagella-associated protein 54</fullName>
    </submittedName>
</protein>
<dbReference type="Proteomes" id="UP001266305">
    <property type="component" value="Unassembled WGS sequence"/>
</dbReference>
<accession>A0ABQ9UZ61</accession>
<proteinExistence type="predicted"/>
<gene>
    <name evidence="1" type="primary">CFAP54_4</name>
    <name evidence="1" type="ORF">P7K49_020071</name>
</gene>
<dbReference type="EMBL" id="JASSZA010000009">
    <property type="protein sequence ID" value="KAK2102404.1"/>
    <property type="molecule type" value="Genomic_DNA"/>
</dbReference>
<name>A0ABQ9UZ61_SAGOE</name>
<comment type="caution">
    <text evidence="1">The sequence shown here is derived from an EMBL/GenBank/DDBJ whole genome shotgun (WGS) entry which is preliminary data.</text>
</comment>
<keyword evidence="1" id="KW-0966">Cell projection</keyword>
<organism evidence="1 2">
    <name type="scientific">Saguinus oedipus</name>
    <name type="common">Cotton-top tamarin</name>
    <name type="synonym">Oedipomidas oedipus</name>
    <dbReference type="NCBI Taxonomy" id="9490"/>
    <lineage>
        <taxon>Eukaryota</taxon>
        <taxon>Metazoa</taxon>
        <taxon>Chordata</taxon>
        <taxon>Craniata</taxon>
        <taxon>Vertebrata</taxon>
        <taxon>Euteleostomi</taxon>
        <taxon>Mammalia</taxon>
        <taxon>Eutheria</taxon>
        <taxon>Euarchontoglires</taxon>
        <taxon>Primates</taxon>
        <taxon>Haplorrhini</taxon>
        <taxon>Platyrrhini</taxon>
        <taxon>Cebidae</taxon>
        <taxon>Callitrichinae</taxon>
        <taxon>Saguinus</taxon>
    </lineage>
</organism>
<evidence type="ECO:0000313" key="2">
    <source>
        <dbReference type="Proteomes" id="UP001266305"/>
    </source>
</evidence>
<keyword evidence="1" id="KW-0969">Cilium</keyword>
<sequence length="187" mass="20658">MNVSPSFDLPCQQSDCRIYGNQIAGQGSFPEVDARAQVLMTRSSCINKVQKAVLGNGSAVEDMKPCNTMILRSWREYDLAVMIINYGKKMLDITPESKSLLDCGNEQEEMPEEKSLERLKLPLSLKGLGRFFGEQETLTGQLSGSDRENMVVSLNVSSELSGGEDPIFLYPVVLNWSVKGAVKEDAK</sequence>
<reference evidence="1 2" key="1">
    <citation type="submission" date="2023-05" db="EMBL/GenBank/DDBJ databases">
        <title>B98-5 Cell Line De Novo Hybrid Assembly: An Optical Mapping Approach.</title>
        <authorList>
            <person name="Kananen K."/>
            <person name="Auerbach J.A."/>
            <person name="Kautto E."/>
            <person name="Blachly J.S."/>
        </authorList>
    </citation>
    <scope>NUCLEOTIDE SEQUENCE [LARGE SCALE GENOMIC DNA]</scope>
    <source>
        <strain evidence="1">B95-8</strain>
        <tissue evidence="1">Cell line</tissue>
    </source>
</reference>
<keyword evidence="1" id="KW-0282">Flagellum</keyword>